<reference evidence="1 2" key="2">
    <citation type="submission" date="2018-03" db="EMBL/GenBank/DDBJ databases">
        <title>The ancient ancestry and fast evolution of plastids.</title>
        <authorList>
            <person name="Moore K.R."/>
            <person name="Magnabosco C."/>
            <person name="Momper L."/>
            <person name="Gold D.A."/>
            <person name="Bosak T."/>
            <person name="Fournier G.P."/>
        </authorList>
    </citation>
    <scope>NUCLEOTIDE SEQUENCE [LARGE SCALE GENOMIC DNA]</scope>
    <source>
        <strain evidence="1 2">ULC18</strain>
    </source>
</reference>
<comment type="caution">
    <text evidence="1">The sequence shown here is derived from an EMBL/GenBank/DDBJ whole genome shotgun (WGS) entry which is preliminary data.</text>
</comment>
<dbReference type="Proteomes" id="UP000239576">
    <property type="component" value="Unassembled WGS sequence"/>
</dbReference>
<reference evidence="2" key="1">
    <citation type="submission" date="2018-02" db="EMBL/GenBank/DDBJ databases">
        <authorList>
            <person name="Moore K."/>
            <person name="Momper L."/>
        </authorList>
    </citation>
    <scope>NUCLEOTIDE SEQUENCE [LARGE SCALE GENOMIC DNA]</scope>
    <source>
        <strain evidence="2">ULC18</strain>
    </source>
</reference>
<keyword evidence="2" id="KW-1185">Reference proteome</keyword>
<dbReference type="EMBL" id="PVWK01000160">
    <property type="protein sequence ID" value="PSB23573.1"/>
    <property type="molecule type" value="Genomic_DNA"/>
</dbReference>
<dbReference type="RefSeq" id="WP_106260992.1">
    <property type="nucleotide sequence ID" value="NZ_CAWNSW010000141.1"/>
</dbReference>
<dbReference type="OrthoDB" id="499752at2"/>
<name>A0A2T1DSU4_9CYAN</name>
<evidence type="ECO:0000313" key="2">
    <source>
        <dbReference type="Proteomes" id="UP000239576"/>
    </source>
</evidence>
<dbReference type="AlphaFoldDB" id="A0A2T1DSU4"/>
<sequence>MRHLHGSKILLLLRNGIATDWESLCVQCGLEADQDGTLQGILRRSLNELREAGLIEFTTEKRDRWWRTIRGEIKVSRQWEDIQNALGISLAEVSKLDSDRSMIVKPYFGLPDKSISSADLFVLMPFKPEMKPLYDDHIVKVADDLNLSVARGDDFFTAHSVMLDVWSAICSAKVIIADCTGRNPNVFYEIGLGHVLGKPVILITQNNEDVPFDVKHMRYIQYSYTPRGMLEFEKRLAETIKTILPIER</sequence>
<accession>A0A2T1DSU4</accession>
<gene>
    <name evidence="1" type="ORF">C7B82_30270</name>
</gene>
<proteinExistence type="predicted"/>
<dbReference type="Gene3D" id="3.40.50.450">
    <property type="match status" value="1"/>
</dbReference>
<dbReference type="SUPFAM" id="SSF52309">
    <property type="entry name" value="N-(deoxy)ribosyltransferase-like"/>
    <property type="match status" value="1"/>
</dbReference>
<protein>
    <recommendedName>
        <fullName evidence="3">Nucleoside 2-deoxyribosyltransferase</fullName>
    </recommendedName>
</protein>
<evidence type="ECO:0008006" key="3">
    <source>
        <dbReference type="Google" id="ProtNLM"/>
    </source>
</evidence>
<organism evidence="1 2">
    <name type="scientific">Stenomitos frigidus ULC18</name>
    <dbReference type="NCBI Taxonomy" id="2107698"/>
    <lineage>
        <taxon>Bacteria</taxon>
        <taxon>Bacillati</taxon>
        <taxon>Cyanobacteriota</taxon>
        <taxon>Cyanophyceae</taxon>
        <taxon>Leptolyngbyales</taxon>
        <taxon>Leptolyngbyaceae</taxon>
        <taxon>Stenomitos</taxon>
    </lineage>
</organism>
<evidence type="ECO:0000313" key="1">
    <source>
        <dbReference type="EMBL" id="PSB23573.1"/>
    </source>
</evidence>